<reference evidence="5 6" key="1">
    <citation type="submission" date="2016-01" db="EMBL/GenBank/DDBJ databases">
        <title>Draft Genome Sequences of Seven Thermophilic Sporeformers Isolated from Foods.</title>
        <authorList>
            <person name="Berendsen E.M."/>
            <person name="Wells-Bennik M.H."/>
            <person name="Krawcyk A.O."/>
            <person name="De Jong A."/>
            <person name="Holsappel S."/>
            <person name="Eijlander R.T."/>
            <person name="Kuipers O.P."/>
        </authorList>
    </citation>
    <scope>NUCLEOTIDE SEQUENCE [LARGE SCALE GENOMIC DNA]</scope>
    <source>
        <strain evidence="5 6">B4135</strain>
    </source>
</reference>
<sequence length="293" mass="34071">MLHLGKGIKGMDGIRVENISKRWKGFKIENLNFTVPQGYITGFIGPNGSGKSTVIRMIMGVTKPDEGEIRIFGKPNDDIRQKRKIGFVYDTLFLYEEFNIKKAKALIAPLYPDWDEGLYQKYLHEFELPERKKIKKFSQGMKMKTSLLFALSHRPELIIMDEPTSGLDPVFRRELLEELQEFMVNERQTIFFSTHITQDLDQIADYIIFINRGKLQFQKSMEEIREQFFLVKGPMEQLDNDLKNLFAGWKKTSGGFTGLYAGDPSFIMGLKDFLVEPATLEDIMYFMTRKENE</sequence>
<comment type="caution">
    <text evidence="5">The sequence shown here is derived from an EMBL/GenBank/DDBJ whole genome shotgun (WGS) entry which is preliminary data.</text>
</comment>
<dbReference type="GO" id="GO:0016887">
    <property type="term" value="F:ATP hydrolysis activity"/>
    <property type="evidence" value="ECO:0007669"/>
    <property type="project" value="InterPro"/>
</dbReference>
<dbReference type="GO" id="GO:0005524">
    <property type="term" value="F:ATP binding"/>
    <property type="evidence" value="ECO:0007669"/>
    <property type="project" value="UniProtKB-KW"/>
</dbReference>
<accession>A0A150LF41</accession>
<dbReference type="Gene3D" id="3.40.50.300">
    <property type="entry name" value="P-loop containing nucleotide triphosphate hydrolases"/>
    <property type="match status" value="1"/>
</dbReference>
<dbReference type="AlphaFoldDB" id="A0A150LF41"/>
<keyword evidence="1" id="KW-0813">Transport</keyword>
<dbReference type="PANTHER" id="PTHR42939:SF3">
    <property type="entry name" value="ABC TRANSPORTER ATP-BINDING COMPONENT"/>
    <property type="match status" value="1"/>
</dbReference>
<gene>
    <name evidence="5" type="ORF">B4135_3527</name>
</gene>
<evidence type="ECO:0000259" key="4">
    <source>
        <dbReference type="PROSITE" id="PS50893"/>
    </source>
</evidence>
<evidence type="ECO:0000256" key="2">
    <source>
        <dbReference type="ARBA" id="ARBA00022741"/>
    </source>
</evidence>
<dbReference type="InterPro" id="IPR003439">
    <property type="entry name" value="ABC_transporter-like_ATP-bd"/>
</dbReference>
<evidence type="ECO:0000256" key="3">
    <source>
        <dbReference type="ARBA" id="ARBA00022840"/>
    </source>
</evidence>
<keyword evidence="2" id="KW-0547">Nucleotide-binding</keyword>
<dbReference type="SUPFAM" id="SSF52540">
    <property type="entry name" value="P-loop containing nucleoside triphosphate hydrolases"/>
    <property type="match status" value="1"/>
</dbReference>
<dbReference type="SMART" id="SM00382">
    <property type="entry name" value="AAA"/>
    <property type="match status" value="1"/>
</dbReference>
<dbReference type="STRING" id="301148.B4135_3527"/>
<name>A0A150LF41_9BACI</name>
<evidence type="ECO:0000313" key="5">
    <source>
        <dbReference type="EMBL" id="KYD10352.1"/>
    </source>
</evidence>
<dbReference type="InterPro" id="IPR051782">
    <property type="entry name" value="ABC_Transporter_VariousFunc"/>
</dbReference>
<keyword evidence="3" id="KW-0067">ATP-binding</keyword>
<protein>
    <recommendedName>
        <fullName evidence="4">ABC transporter domain-containing protein</fullName>
    </recommendedName>
</protein>
<dbReference type="Pfam" id="PF00005">
    <property type="entry name" value="ABC_tran"/>
    <property type="match status" value="1"/>
</dbReference>
<feature type="domain" description="ABC transporter" evidence="4">
    <location>
        <begin position="14"/>
        <end position="237"/>
    </location>
</feature>
<dbReference type="PANTHER" id="PTHR42939">
    <property type="entry name" value="ABC TRANSPORTER ATP-BINDING PROTEIN ALBC-RELATED"/>
    <property type="match status" value="1"/>
</dbReference>
<dbReference type="PATRIC" id="fig|301148.3.peg.1565"/>
<dbReference type="InterPro" id="IPR003593">
    <property type="entry name" value="AAA+_ATPase"/>
</dbReference>
<evidence type="ECO:0000256" key="1">
    <source>
        <dbReference type="ARBA" id="ARBA00022448"/>
    </source>
</evidence>
<dbReference type="CDD" id="cd03230">
    <property type="entry name" value="ABC_DR_subfamily_A"/>
    <property type="match status" value="1"/>
</dbReference>
<organism evidence="5 6">
    <name type="scientific">Caldibacillus debilis</name>
    <dbReference type="NCBI Taxonomy" id="301148"/>
    <lineage>
        <taxon>Bacteria</taxon>
        <taxon>Bacillati</taxon>
        <taxon>Bacillota</taxon>
        <taxon>Bacilli</taxon>
        <taxon>Bacillales</taxon>
        <taxon>Bacillaceae</taxon>
        <taxon>Caldibacillus</taxon>
    </lineage>
</organism>
<proteinExistence type="predicted"/>
<dbReference type="InterPro" id="IPR027417">
    <property type="entry name" value="P-loop_NTPase"/>
</dbReference>
<evidence type="ECO:0000313" key="6">
    <source>
        <dbReference type="Proteomes" id="UP000075683"/>
    </source>
</evidence>
<dbReference type="PROSITE" id="PS50893">
    <property type="entry name" value="ABC_TRANSPORTER_2"/>
    <property type="match status" value="1"/>
</dbReference>
<dbReference type="Proteomes" id="UP000075683">
    <property type="component" value="Unassembled WGS sequence"/>
</dbReference>
<dbReference type="EMBL" id="LQYT01000119">
    <property type="protein sequence ID" value="KYD10352.1"/>
    <property type="molecule type" value="Genomic_DNA"/>
</dbReference>